<proteinExistence type="inferred from homology"/>
<gene>
    <name evidence="6" type="ORF">PCOR1329_LOCUS54037</name>
</gene>
<comment type="similarity">
    <text evidence="2">Belongs to the eukaryotic RPA49/POLR1E RNA polymerase subunit family.</text>
</comment>
<sequence>MLHLKPVPRAGDEGHLGGIVLAEFGECGLAQDDAWSLLHFKRCQPKQDDLARGRRTIQLSGGFADAKSLKLHGRYVPQPRENQQTSDCRYLVGLQGTGSRRLYIAEAEMYSLERVLPEAEVLNPGGAKKNFTELRTKAVEDLGTATAARQQKATVKQREQEVKAADFGAIAASLGERAQAQQDAQVSIEERLSAATRRVMPRFDAEALSPKDSRRVWAPALEQLAPQSCRAEVPASEKLFGLLRGPPQRVLDQQGEVEEACPNSFVREILLSIAKHRRENNKKAVATEERARDLVFYLVVVECLSKLFVHKRRPINIRTAAECSGLHEDSEILRCWFDYCFEPVPGRKSFEKKLSCRKLLIATVILGLCQTPDASMALPKDVEDDLCSGPHIKRKDFMNELEAMGGYAKKLAKGSDTLLIGLKSIPQEKVFIQGGKKRKRAEA</sequence>
<evidence type="ECO:0000256" key="3">
    <source>
        <dbReference type="ARBA" id="ARBA00022478"/>
    </source>
</evidence>
<keyword evidence="3" id="KW-0240">DNA-directed RNA polymerase</keyword>
<evidence type="ECO:0000256" key="1">
    <source>
        <dbReference type="ARBA" id="ARBA00004604"/>
    </source>
</evidence>
<comment type="caution">
    <text evidence="6">The sequence shown here is derived from an EMBL/GenBank/DDBJ whole genome shotgun (WGS) entry which is preliminary data.</text>
</comment>
<evidence type="ECO:0000256" key="5">
    <source>
        <dbReference type="ARBA" id="ARBA00023242"/>
    </source>
</evidence>
<keyword evidence="5" id="KW-0539">Nucleus</keyword>
<protein>
    <submittedName>
        <fullName evidence="6">Uncharacterized protein</fullName>
    </submittedName>
</protein>
<keyword evidence="4" id="KW-0804">Transcription</keyword>
<evidence type="ECO:0000313" key="7">
    <source>
        <dbReference type="Proteomes" id="UP001189429"/>
    </source>
</evidence>
<evidence type="ECO:0000256" key="2">
    <source>
        <dbReference type="ARBA" id="ARBA00009430"/>
    </source>
</evidence>
<keyword evidence="7" id="KW-1185">Reference proteome</keyword>
<dbReference type="EMBL" id="CAUYUJ010016599">
    <property type="protein sequence ID" value="CAK0867003.1"/>
    <property type="molecule type" value="Genomic_DNA"/>
</dbReference>
<dbReference type="Proteomes" id="UP001189429">
    <property type="component" value="Unassembled WGS sequence"/>
</dbReference>
<evidence type="ECO:0000256" key="4">
    <source>
        <dbReference type="ARBA" id="ARBA00023163"/>
    </source>
</evidence>
<accession>A0ABN9V5B2</accession>
<comment type="subcellular location">
    <subcellularLocation>
        <location evidence="1">Nucleus</location>
        <location evidence="1">Nucleolus</location>
    </subcellularLocation>
</comment>
<dbReference type="InterPro" id="IPR009668">
    <property type="entry name" value="RNA_pol-assoc_fac_A49-like"/>
</dbReference>
<name>A0ABN9V5B2_9DINO</name>
<evidence type="ECO:0000313" key="6">
    <source>
        <dbReference type="EMBL" id="CAK0867003.1"/>
    </source>
</evidence>
<dbReference type="Pfam" id="PF06870">
    <property type="entry name" value="RNA_pol_I_A49"/>
    <property type="match status" value="1"/>
</dbReference>
<reference evidence="6" key="1">
    <citation type="submission" date="2023-10" db="EMBL/GenBank/DDBJ databases">
        <authorList>
            <person name="Chen Y."/>
            <person name="Shah S."/>
            <person name="Dougan E. K."/>
            <person name="Thang M."/>
            <person name="Chan C."/>
        </authorList>
    </citation>
    <scope>NUCLEOTIDE SEQUENCE [LARGE SCALE GENOMIC DNA]</scope>
</reference>
<organism evidence="6 7">
    <name type="scientific">Prorocentrum cordatum</name>
    <dbReference type="NCBI Taxonomy" id="2364126"/>
    <lineage>
        <taxon>Eukaryota</taxon>
        <taxon>Sar</taxon>
        <taxon>Alveolata</taxon>
        <taxon>Dinophyceae</taxon>
        <taxon>Prorocentrales</taxon>
        <taxon>Prorocentraceae</taxon>
        <taxon>Prorocentrum</taxon>
    </lineage>
</organism>